<proteinExistence type="predicted"/>
<protein>
    <submittedName>
        <fullName evidence="2">Uncharacterized protein</fullName>
    </submittedName>
</protein>
<gene>
    <name evidence="2" type="ORF">PCOR1329_LOCUS74172</name>
</gene>
<evidence type="ECO:0000256" key="1">
    <source>
        <dbReference type="SAM" id="MobiDB-lite"/>
    </source>
</evidence>
<dbReference type="Proteomes" id="UP001189429">
    <property type="component" value="Unassembled WGS sequence"/>
</dbReference>
<comment type="caution">
    <text evidence="2">The sequence shown here is derived from an EMBL/GenBank/DDBJ whole genome shotgun (WGS) entry which is preliminary data.</text>
</comment>
<evidence type="ECO:0000313" key="2">
    <source>
        <dbReference type="EMBL" id="CAK0895426.1"/>
    </source>
</evidence>
<feature type="region of interest" description="Disordered" evidence="1">
    <location>
        <begin position="17"/>
        <end position="80"/>
    </location>
</feature>
<name>A0ABN9X7M8_9DINO</name>
<sequence>MPDTRVRVHWAEGAKKRTLLRGRVGGSQRGSRRGRHAARGAAPLSSPRASSGRLPEGLLEELPQRTSLGSAEDGLDASATPIHGKVRNELATWLNPIQHLACPWAGAQRRCPPAAGGS</sequence>
<keyword evidence="3" id="KW-1185">Reference proteome</keyword>
<accession>A0ABN9X7M8</accession>
<reference evidence="2" key="1">
    <citation type="submission" date="2023-10" db="EMBL/GenBank/DDBJ databases">
        <authorList>
            <person name="Chen Y."/>
            <person name="Shah S."/>
            <person name="Dougan E. K."/>
            <person name="Thang M."/>
            <person name="Chan C."/>
        </authorList>
    </citation>
    <scope>NUCLEOTIDE SEQUENCE [LARGE SCALE GENOMIC DNA]</scope>
</reference>
<dbReference type="EMBL" id="CAUYUJ010020037">
    <property type="protein sequence ID" value="CAK0895426.1"/>
    <property type="molecule type" value="Genomic_DNA"/>
</dbReference>
<organism evidence="2 3">
    <name type="scientific">Prorocentrum cordatum</name>
    <dbReference type="NCBI Taxonomy" id="2364126"/>
    <lineage>
        <taxon>Eukaryota</taxon>
        <taxon>Sar</taxon>
        <taxon>Alveolata</taxon>
        <taxon>Dinophyceae</taxon>
        <taxon>Prorocentrales</taxon>
        <taxon>Prorocentraceae</taxon>
        <taxon>Prorocentrum</taxon>
    </lineage>
</organism>
<evidence type="ECO:0000313" key="3">
    <source>
        <dbReference type="Proteomes" id="UP001189429"/>
    </source>
</evidence>